<evidence type="ECO:0000313" key="7">
    <source>
        <dbReference type="EMBL" id="OEU16101.1"/>
    </source>
</evidence>
<accession>A0A1E7FD76</accession>
<dbReference type="InterPro" id="IPR025423">
    <property type="entry name" value="TMEM205-like"/>
</dbReference>
<dbReference type="PANTHER" id="PTHR23241">
    <property type="entry name" value="LATE EMBRYOGENESIS ABUNDANT PLANTS LEA-RELATED"/>
    <property type="match status" value="1"/>
</dbReference>
<dbReference type="OrthoDB" id="1641132at2759"/>
<dbReference type="InParanoid" id="A0A1E7FD76"/>
<evidence type="ECO:0000256" key="1">
    <source>
        <dbReference type="ARBA" id="ARBA00004370"/>
    </source>
</evidence>
<dbReference type="Proteomes" id="UP000095751">
    <property type="component" value="Unassembled WGS sequence"/>
</dbReference>
<proteinExistence type="predicted"/>
<feature type="transmembrane region" description="Helical" evidence="5">
    <location>
        <begin position="52"/>
        <end position="77"/>
    </location>
</feature>
<evidence type="ECO:0000256" key="4">
    <source>
        <dbReference type="ARBA" id="ARBA00023136"/>
    </source>
</evidence>
<keyword evidence="3 5" id="KW-1133">Transmembrane helix</keyword>
<organism evidence="7 8">
    <name type="scientific">Fragilariopsis cylindrus CCMP1102</name>
    <dbReference type="NCBI Taxonomy" id="635003"/>
    <lineage>
        <taxon>Eukaryota</taxon>
        <taxon>Sar</taxon>
        <taxon>Stramenopiles</taxon>
        <taxon>Ochrophyta</taxon>
        <taxon>Bacillariophyta</taxon>
        <taxon>Bacillariophyceae</taxon>
        <taxon>Bacillariophycidae</taxon>
        <taxon>Bacillariales</taxon>
        <taxon>Bacillariaceae</taxon>
        <taxon>Fragilariopsis</taxon>
    </lineage>
</organism>
<comment type="subcellular location">
    <subcellularLocation>
        <location evidence="1">Membrane</location>
    </subcellularLocation>
</comment>
<dbReference type="InterPro" id="IPR053009">
    <property type="entry name" value="Xanthocillin_Biosynth-Assoc"/>
</dbReference>
<feature type="transmembrane region" description="Helical" evidence="5">
    <location>
        <begin position="129"/>
        <end position="147"/>
    </location>
</feature>
<keyword evidence="8" id="KW-1185">Reference proteome</keyword>
<feature type="transmembrane region" description="Helical" evidence="5">
    <location>
        <begin position="15"/>
        <end position="32"/>
    </location>
</feature>
<keyword evidence="2 5" id="KW-0812">Transmembrane</keyword>
<feature type="domain" description="TMEM205-like" evidence="6">
    <location>
        <begin position="53"/>
        <end position="159"/>
    </location>
</feature>
<evidence type="ECO:0000256" key="3">
    <source>
        <dbReference type="ARBA" id="ARBA00022989"/>
    </source>
</evidence>
<dbReference type="AlphaFoldDB" id="A0A1E7FD76"/>
<evidence type="ECO:0000256" key="2">
    <source>
        <dbReference type="ARBA" id="ARBA00022692"/>
    </source>
</evidence>
<dbReference type="KEGG" id="fcy:FRACYDRAFT_169226"/>
<sequence length="227" mass="24466">MSDVSSTAPTGNKQVVRAFILATVLAGCTWFSSSSLLNIGSPNSHSLMLIHLLAFSSWFGCSVWVSFPAGIVMFKTLPRHTFGRLQSKLFPAYFLFSAGAIIIAIGTSGDLLSSTSNTTTASASATTTIPYSLIVILACILINLFYFEPATTRVMYQRHAVEKRLGTGHEIGQLRPTDPKKANDPQLKALSKTFGMLHGVSTLLNLAALGFGCVWLSKCAERMVLVQ</sequence>
<feature type="transmembrane region" description="Helical" evidence="5">
    <location>
        <begin position="196"/>
        <end position="217"/>
    </location>
</feature>
<feature type="transmembrane region" description="Helical" evidence="5">
    <location>
        <begin position="89"/>
        <end position="109"/>
    </location>
</feature>
<name>A0A1E7FD76_9STRA</name>
<reference evidence="7 8" key="1">
    <citation type="submission" date="2016-09" db="EMBL/GenBank/DDBJ databases">
        <title>Extensive genetic diversity and differential bi-allelic expression allows diatom success in the polar Southern Ocean.</title>
        <authorList>
            <consortium name="DOE Joint Genome Institute"/>
            <person name="Mock T."/>
            <person name="Otillar R.P."/>
            <person name="Strauss J."/>
            <person name="Dupont C."/>
            <person name="Frickenhaus S."/>
            <person name="Maumus F."/>
            <person name="Mcmullan M."/>
            <person name="Sanges R."/>
            <person name="Schmutz J."/>
            <person name="Toseland A."/>
            <person name="Valas R."/>
            <person name="Veluchamy A."/>
            <person name="Ward B.J."/>
            <person name="Allen A."/>
            <person name="Barry K."/>
            <person name="Falciatore A."/>
            <person name="Ferrante M."/>
            <person name="Fortunato A.E."/>
            <person name="Gloeckner G."/>
            <person name="Gruber A."/>
            <person name="Hipkin R."/>
            <person name="Janech M."/>
            <person name="Kroth P."/>
            <person name="Leese F."/>
            <person name="Lindquist E."/>
            <person name="Lyon B.R."/>
            <person name="Martin J."/>
            <person name="Mayer C."/>
            <person name="Parker M."/>
            <person name="Quesneville H."/>
            <person name="Raymond J."/>
            <person name="Uhlig C."/>
            <person name="Valentin K.U."/>
            <person name="Worden A.Z."/>
            <person name="Armbrust E.V."/>
            <person name="Bowler C."/>
            <person name="Green B."/>
            <person name="Moulton V."/>
            <person name="Van Oosterhout C."/>
            <person name="Grigoriev I."/>
        </authorList>
    </citation>
    <scope>NUCLEOTIDE SEQUENCE [LARGE SCALE GENOMIC DNA]</scope>
    <source>
        <strain evidence="7 8">CCMP1102</strain>
    </source>
</reference>
<protein>
    <recommendedName>
        <fullName evidence="6">TMEM205-like domain-containing protein</fullName>
    </recommendedName>
</protein>
<dbReference type="GO" id="GO:0016020">
    <property type="term" value="C:membrane"/>
    <property type="evidence" value="ECO:0007669"/>
    <property type="project" value="UniProtKB-SubCell"/>
</dbReference>
<dbReference type="Pfam" id="PF13664">
    <property type="entry name" value="DUF4149"/>
    <property type="match status" value="1"/>
</dbReference>
<gene>
    <name evidence="7" type="ORF">FRACYDRAFT_169226</name>
</gene>
<evidence type="ECO:0000313" key="8">
    <source>
        <dbReference type="Proteomes" id="UP000095751"/>
    </source>
</evidence>
<dbReference type="EMBL" id="KV784358">
    <property type="protein sequence ID" value="OEU16101.1"/>
    <property type="molecule type" value="Genomic_DNA"/>
</dbReference>
<dbReference type="PANTHER" id="PTHR23241:SF102">
    <property type="entry name" value="LD23009P"/>
    <property type="match status" value="1"/>
</dbReference>
<keyword evidence="4 5" id="KW-0472">Membrane</keyword>
<evidence type="ECO:0000259" key="6">
    <source>
        <dbReference type="Pfam" id="PF13664"/>
    </source>
</evidence>
<evidence type="ECO:0000256" key="5">
    <source>
        <dbReference type="SAM" id="Phobius"/>
    </source>
</evidence>